<dbReference type="GO" id="GO:0046872">
    <property type="term" value="F:metal ion binding"/>
    <property type="evidence" value="ECO:0007669"/>
    <property type="project" value="UniProtKB-KW"/>
</dbReference>
<organism evidence="7 8">
    <name type="scientific">Castilleja foliolosa</name>
    <dbReference type="NCBI Taxonomy" id="1961234"/>
    <lineage>
        <taxon>Eukaryota</taxon>
        <taxon>Viridiplantae</taxon>
        <taxon>Streptophyta</taxon>
        <taxon>Embryophyta</taxon>
        <taxon>Tracheophyta</taxon>
        <taxon>Spermatophyta</taxon>
        <taxon>Magnoliopsida</taxon>
        <taxon>eudicotyledons</taxon>
        <taxon>Gunneridae</taxon>
        <taxon>Pentapetalae</taxon>
        <taxon>asterids</taxon>
        <taxon>lamiids</taxon>
        <taxon>Lamiales</taxon>
        <taxon>Orobanchaceae</taxon>
        <taxon>Pedicularideae</taxon>
        <taxon>Castillejinae</taxon>
        <taxon>Castilleja</taxon>
    </lineage>
</organism>
<dbReference type="PANTHER" id="PTHR31356:SF36">
    <property type="entry name" value="L-ASCORBATE PEROXIDASE 3"/>
    <property type="match status" value="1"/>
</dbReference>
<feature type="region of interest" description="Disordered" evidence="6">
    <location>
        <begin position="112"/>
        <end position="148"/>
    </location>
</feature>
<keyword evidence="1" id="KW-0575">Peroxidase</keyword>
<dbReference type="Proteomes" id="UP001632038">
    <property type="component" value="Unassembled WGS sequence"/>
</dbReference>
<comment type="caution">
    <text evidence="7">The sequence shown here is derived from an EMBL/GenBank/DDBJ whole genome shotgun (WGS) entry which is preliminary data.</text>
</comment>
<dbReference type="SUPFAM" id="SSF48113">
    <property type="entry name" value="Heme-dependent peroxidases"/>
    <property type="match status" value="1"/>
</dbReference>
<dbReference type="GO" id="GO:0004601">
    <property type="term" value="F:peroxidase activity"/>
    <property type="evidence" value="ECO:0007669"/>
    <property type="project" value="UniProtKB-KW"/>
</dbReference>
<dbReference type="InterPro" id="IPR002207">
    <property type="entry name" value="Peroxidase_I"/>
</dbReference>
<evidence type="ECO:0000256" key="6">
    <source>
        <dbReference type="SAM" id="MobiDB-lite"/>
    </source>
</evidence>
<dbReference type="EMBL" id="JAVIJP010000019">
    <property type="protein sequence ID" value="KAL3638469.1"/>
    <property type="molecule type" value="Genomic_DNA"/>
</dbReference>
<reference evidence="8" key="1">
    <citation type="journal article" date="2024" name="IScience">
        <title>Strigolactones Initiate the Formation of Haustorium-like Structures in Castilleja.</title>
        <authorList>
            <person name="Buerger M."/>
            <person name="Peterson D."/>
            <person name="Chory J."/>
        </authorList>
    </citation>
    <scope>NUCLEOTIDE SEQUENCE [LARGE SCALE GENOMIC DNA]</scope>
</reference>
<keyword evidence="4" id="KW-0560">Oxidoreductase</keyword>
<keyword evidence="5" id="KW-0408">Iron</keyword>
<evidence type="ECO:0000256" key="4">
    <source>
        <dbReference type="ARBA" id="ARBA00023002"/>
    </source>
</evidence>
<evidence type="ECO:0000313" key="8">
    <source>
        <dbReference type="Proteomes" id="UP001632038"/>
    </source>
</evidence>
<evidence type="ECO:0000256" key="2">
    <source>
        <dbReference type="ARBA" id="ARBA00022617"/>
    </source>
</evidence>
<dbReference type="Gene3D" id="1.10.520.10">
    <property type="match status" value="1"/>
</dbReference>
<evidence type="ECO:0000256" key="1">
    <source>
        <dbReference type="ARBA" id="ARBA00022559"/>
    </source>
</evidence>
<dbReference type="AlphaFoldDB" id="A0ABD3DBD9"/>
<keyword evidence="3" id="KW-0479">Metal-binding</keyword>
<dbReference type="InterPro" id="IPR010255">
    <property type="entry name" value="Haem_peroxidase_sf"/>
</dbReference>
<feature type="compositionally biased region" description="Basic and acidic residues" evidence="6">
    <location>
        <begin position="129"/>
        <end position="148"/>
    </location>
</feature>
<sequence>MVIQAKSEGDGILGRLWWVGFRAEYGPGCSGAASKGRWWFLWLTAGVVALVESRTAVCTYYAPLGWHDAGTYDVNTKTGGPNGSIRNEEEYTHGANSALKIALDFCGMAAKAPKAPRAPKPTKGKKPLTKFDPKEKKNEEMQKRVSGG</sequence>
<keyword evidence="8" id="KW-1185">Reference proteome</keyword>
<keyword evidence="2" id="KW-0349">Heme</keyword>
<evidence type="ECO:0000256" key="3">
    <source>
        <dbReference type="ARBA" id="ARBA00022723"/>
    </source>
</evidence>
<protein>
    <submittedName>
        <fullName evidence="7">Uncharacterized protein</fullName>
    </submittedName>
</protein>
<gene>
    <name evidence="7" type="ORF">CASFOL_017840</name>
</gene>
<proteinExistence type="predicted"/>
<dbReference type="InterPro" id="IPR044831">
    <property type="entry name" value="Ccp1-like"/>
</dbReference>
<evidence type="ECO:0000256" key="5">
    <source>
        <dbReference type="ARBA" id="ARBA00023004"/>
    </source>
</evidence>
<name>A0ABD3DBD9_9LAMI</name>
<evidence type="ECO:0000313" key="7">
    <source>
        <dbReference type="EMBL" id="KAL3638469.1"/>
    </source>
</evidence>
<dbReference type="PANTHER" id="PTHR31356">
    <property type="entry name" value="THYLAKOID LUMENAL 29 KDA PROTEIN, CHLOROPLASTIC-RELATED"/>
    <property type="match status" value="1"/>
</dbReference>
<accession>A0ABD3DBD9</accession>
<dbReference type="PRINTS" id="PR00459">
    <property type="entry name" value="ASPEROXIDASE"/>
</dbReference>